<gene>
    <name evidence="1" type="ORF">LAZ67_12001030</name>
</gene>
<protein>
    <submittedName>
        <fullName evidence="1">Uncharacterized protein</fullName>
    </submittedName>
</protein>
<evidence type="ECO:0000313" key="2">
    <source>
        <dbReference type="Proteomes" id="UP001235939"/>
    </source>
</evidence>
<dbReference type="EMBL" id="CP092874">
    <property type="protein sequence ID" value="UYV74800.1"/>
    <property type="molecule type" value="Genomic_DNA"/>
</dbReference>
<dbReference type="Proteomes" id="UP001235939">
    <property type="component" value="Chromosome 12"/>
</dbReference>
<name>A0ABY6L0Y8_9ARAC</name>
<proteinExistence type="predicted"/>
<keyword evidence="2" id="KW-1185">Reference proteome</keyword>
<accession>A0ABY6L0Y8</accession>
<evidence type="ECO:0000313" key="1">
    <source>
        <dbReference type="EMBL" id="UYV74800.1"/>
    </source>
</evidence>
<organism evidence="1 2">
    <name type="scientific">Cordylochernes scorpioides</name>
    <dbReference type="NCBI Taxonomy" id="51811"/>
    <lineage>
        <taxon>Eukaryota</taxon>
        <taxon>Metazoa</taxon>
        <taxon>Ecdysozoa</taxon>
        <taxon>Arthropoda</taxon>
        <taxon>Chelicerata</taxon>
        <taxon>Arachnida</taxon>
        <taxon>Pseudoscorpiones</taxon>
        <taxon>Cheliferoidea</taxon>
        <taxon>Chernetidae</taxon>
        <taxon>Cordylochernes</taxon>
    </lineage>
</organism>
<sequence>MDLSKGPTPGIRRSYVCTHVRVSSKGFHLPDLSSRVGSSEMDGELCLKDSENLATSSFLKSTQSSACGRSPTVCLELWLHTHRLSIKTVEFVDGVCAGNKSSSSFLSPLNHIRVSSLFDNHHDCVKTTEVEKEKEEMHWKRINNFKYQTSQEKPLHKHKIPKSPRFQT</sequence>
<reference evidence="1 2" key="1">
    <citation type="submission" date="2022-01" db="EMBL/GenBank/DDBJ databases">
        <title>A chromosomal length assembly of Cordylochernes scorpioides.</title>
        <authorList>
            <person name="Zeh D."/>
            <person name="Zeh J."/>
        </authorList>
    </citation>
    <scope>NUCLEOTIDE SEQUENCE [LARGE SCALE GENOMIC DNA]</scope>
    <source>
        <strain evidence="1">IN4F17</strain>
        <tissue evidence="1">Whole Body</tissue>
    </source>
</reference>